<dbReference type="PRINTS" id="PR00325">
    <property type="entry name" value="GERMIN"/>
</dbReference>
<organism evidence="13">
    <name type="scientific">Betula platyphylla</name>
    <name type="common">Asian white birch</name>
    <dbReference type="NCBI Taxonomy" id="78630"/>
    <lineage>
        <taxon>Eukaryota</taxon>
        <taxon>Viridiplantae</taxon>
        <taxon>Streptophyta</taxon>
        <taxon>Embryophyta</taxon>
        <taxon>Tracheophyta</taxon>
        <taxon>Spermatophyta</taxon>
        <taxon>Magnoliopsida</taxon>
        <taxon>eudicotyledons</taxon>
        <taxon>Gunneridae</taxon>
        <taxon>Pentapetalae</taxon>
        <taxon>rosids</taxon>
        <taxon>fabids</taxon>
        <taxon>Fagales</taxon>
        <taxon>Betulaceae</taxon>
        <taxon>Betula</taxon>
    </lineage>
</organism>
<evidence type="ECO:0000256" key="4">
    <source>
        <dbReference type="ARBA" id="ARBA00022525"/>
    </source>
</evidence>
<dbReference type="EMBL" id="OL546197">
    <property type="protein sequence ID" value="WAU86946.1"/>
    <property type="molecule type" value="mRNA"/>
</dbReference>
<accession>A0A9E9L6D0</accession>
<reference evidence="13" key="1">
    <citation type="submission" date="2021-11" db="EMBL/GenBank/DDBJ databases">
        <authorList>
            <person name="Zhang Y."/>
            <person name="Ren M."/>
            <person name="Zhang X."/>
            <person name="Zhou X."/>
            <person name="Yang J."/>
        </authorList>
    </citation>
    <scope>NUCLEOTIDE SEQUENCE</scope>
</reference>
<dbReference type="SUPFAM" id="SSF51182">
    <property type="entry name" value="RmlC-like cupins"/>
    <property type="match status" value="1"/>
</dbReference>
<evidence type="ECO:0000256" key="5">
    <source>
        <dbReference type="ARBA" id="ARBA00022723"/>
    </source>
</evidence>
<dbReference type="InterPro" id="IPR006045">
    <property type="entry name" value="Cupin_1"/>
</dbReference>
<evidence type="ECO:0000256" key="11">
    <source>
        <dbReference type="SAM" id="Phobius"/>
    </source>
</evidence>
<keyword evidence="6" id="KW-0325">Glycoprotein</keyword>
<evidence type="ECO:0000256" key="3">
    <source>
        <dbReference type="ARBA" id="ARBA00022523"/>
    </source>
</evidence>
<evidence type="ECO:0000256" key="2">
    <source>
        <dbReference type="ARBA" id="ARBA00007456"/>
    </source>
</evidence>
<evidence type="ECO:0000256" key="6">
    <source>
        <dbReference type="ARBA" id="ARBA00023180"/>
    </source>
</evidence>
<evidence type="ECO:0000256" key="9">
    <source>
        <dbReference type="PIRSR" id="PIRSR601929-3"/>
    </source>
</evidence>
<evidence type="ECO:0000256" key="8">
    <source>
        <dbReference type="PIRSR" id="PIRSR601929-2"/>
    </source>
</evidence>
<dbReference type="GO" id="GO:0048046">
    <property type="term" value="C:apoplast"/>
    <property type="evidence" value="ECO:0007669"/>
    <property type="project" value="UniProtKB-SubCell"/>
</dbReference>
<keyword evidence="11" id="KW-0472">Membrane</keyword>
<evidence type="ECO:0000256" key="10">
    <source>
        <dbReference type="SAM" id="MobiDB-lite"/>
    </source>
</evidence>
<dbReference type="InterPro" id="IPR001929">
    <property type="entry name" value="Germin"/>
</dbReference>
<keyword evidence="5 8" id="KW-0479">Metal-binding</keyword>
<keyword evidence="9" id="KW-1015">Disulfide bond</keyword>
<keyword evidence="3" id="KW-0052">Apoplast</keyword>
<evidence type="ECO:0000256" key="1">
    <source>
        <dbReference type="ARBA" id="ARBA00004271"/>
    </source>
</evidence>
<keyword evidence="7 8" id="KW-0464">Manganese</keyword>
<keyword evidence="11" id="KW-0812">Transmembrane</keyword>
<keyword evidence="11" id="KW-1133">Transmembrane helix</keyword>
<evidence type="ECO:0000256" key="7">
    <source>
        <dbReference type="ARBA" id="ARBA00023211"/>
    </source>
</evidence>
<dbReference type="GO" id="GO:0030145">
    <property type="term" value="F:manganese ion binding"/>
    <property type="evidence" value="ECO:0007669"/>
    <property type="project" value="InterPro"/>
</dbReference>
<evidence type="ECO:0000259" key="12">
    <source>
        <dbReference type="SMART" id="SM00835"/>
    </source>
</evidence>
<dbReference type="Gene3D" id="2.60.120.10">
    <property type="entry name" value="Jelly Rolls"/>
    <property type="match status" value="2"/>
</dbReference>
<dbReference type="InterPro" id="IPR014710">
    <property type="entry name" value="RmlC-like_jellyroll"/>
</dbReference>
<comment type="similarity">
    <text evidence="2">Belongs to the germin family.</text>
</comment>
<feature type="region of interest" description="Disordered" evidence="10">
    <location>
        <begin position="133"/>
        <end position="152"/>
    </location>
</feature>
<dbReference type="SMART" id="SM00835">
    <property type="entry name" value="Cupin_1"/>
    <property type="match status" value="1"/>
</dbReference>
<dbReference type="InterPro" id="IPR011051">
    <property type="entry name" value="RmlC_Cupin_sf"/>
</dbReference>
<feature type="domain" description="Cupin type-1" evidence="12">
    <location>
        <begin position="213"/>
        <end position="339"/>
    </location>
</feature>
<dbReference type="CDD" id="cd02241">
    <property type="entry name" value="cupin_OxOx"/>
    <property type="match status" value="1"/>
</dbReference>
<dbReference type="Pfam" id="PF00190">
    <property type="entry name" value="Cupin_1"/>
    <property type="match status" value="1"/>
</dbReference>
<keyword evidence="4" id="KW-0964">Secreted</keyword>
<feature type="transmembrane region" description="Helical" evidence="11">
    <location>
        <begin position="238"/>
        <end position="259"/>
    </location>
</feature>
<comment type="subcellular location">
    <subcellularLocation>
        <location evidence="1">Secreted</location>
        <location evidence="1">Extracellular space</location>
        <location evidence="1">Apoplast</location>
    </subcellularLocation>
</comment>
<proteinExistence type="evidence at transcript level"/>
<dbReference type="AlphaFoldDB" id="A0A9E9L6D0"/>
<name>A0A9E9L6D0_BETPL</name>
<sequence>MTHCAKFESVDPSRILIEMAIMTVTRDRSKSGCGEPKADNISRRYRSTLVTARGRRGCHTSETHGCRVAHARSFIERGIDAVNKTKIGQRLFKDIRCRPLRNNGILKEGMRVELIVSTHICIGTVGDNMENIDPPAGSILEPNAGPPSGRDGTADRVGLYLSRSRVPAINRHLWHSWLWHAPLLLPMTLSLQDFCVAVNSSTDAVFFNGKFCKDPKLVTPNDFFFAGLNTPRNTSNQLGSNVTLLMIFIVVEGTLYVGFVTSENSFFTKTLHAGDLFVSPIGLTHFQINVGTTNAVAFASLSSQNPGLVVISENLFGANPPINPKVLVKAFQVDTNVVESLQKKFS</sequence>
<feature type="binding site" evidence="8">
    <location>
        <position position="285"/>
    </location>
    <ligand>
        <name>Mn(2+)</name>
        <dbReference type="ChEBI" id="CHEBI:29035"/>
    </ligand>
</feature>
<evidence type="ECO:0000313" key="13">
    <source>
        <dbReference type="EMBL" id="WAU86946.1"/>
    </source>
</evidence>
<protein>
    <submittedName>
        <fullName evidence="13">Birch protein</fullName>
    </submittedName>
</protein>
<feature type="disulfide bond" evidence="9">
    <location>
        <begin position="195"/>
        <end position="212"/>
    </location>
</feature>
<dbReference type="PANTHER" id="PTHR31238">
    <property type="entry name" value="GERMIN-LIKE PROTEIN SUBFAMILY 3 MEMBER 3"/>
    <property type="match status" value="1"/>
</dbReference>